<dbReference type="Proteomes" id="UP000050424">
    <property type="component" value="Unassembled WGS sequence"/>
</dbReference>
<sequence length="396" mass="44514">MEFVDSLLIESWILDPLQPEAIQGLAYCSMPCPTADEPNQPHSIARRMKLGKWRRLEIEDYLICFALVNFTGVVVCINEVAKNGSNYMEPDVAAHLSPEGKARAIFGSKMTFVLEIFTLTATWTVKACLLLLYGRLTEGTSVRQSWAVKIVAGYCAFTYLLVTFMFVFYWCNPTYEYWRVPVRIMQCATYYNHMIFATACNISSDLMLLFLPIPIMIKIRLPLKRKLGLCCVFGLGIFNILAAVLNRYYNFSNPNSYVFLYWYVAEVGVAMYVGNLPLCWPVIRLALGSKGDSSNPSYPNPSYPDSSARRKPQSGRHPLTSKASIWAKLDDEDGLRTHGSPEQGSQIELVDQNGPDLVKQPYHTAAEVSSDRHHGHNPSDHITVVTKVAVDVTRVG</sequence>
<evidence type="ECO:0000256" key="7">
    <source>
        <dbReference type="SAM" id="Phobius"/>
    </source>
</evidence>
<dbReference type="PANTHER" id="PTHR33048">
    <property type="entry name" value="PTH11-LIKE INTEGRAL MEMBRANE PROTEIN (AFU_ORTHOLOGUE AFUA_5G11245)"/>
    <property type="match status" value="1"/>
</dbReference>
<evidence type="ECO:0000313" key="9">
    <source>
        <dbReference type="EMBL" id="KPM40205.1"/>
    </source>
</evidence>
<accession>A0A0P7BIP8</accession>
<dbReference type="OrthoDB" id="3903189at2759"/>
<dbReference type="AlphaFoldDB" id="A0A0P7BIP8"/>
<dbReference type="InterPro" id="IPR049326">
    <property type="entry name" value="Rhodopsin_dom_fungi"/>
</dbReference>
<feature type="transmembrane region" description="Helical" evidence="7">
    <location>
        <begin position="190"/>
        <end position="215"/>
    </location>
</feature>
<dbReference type="Pfam" id="PF20684">
    <property type="entry name" value="Fung_rhodopsin"/>
    <property type="match status" value="1"/>
</dbReference>
<evidence type="ECO:0000256" key="2">
    <source>
        <dbReference type="ARBA" id="ARBA00022692"/>
    </source>
</evidence>
<dbReference type="STRING" id="78410.A0A0P7BIP8"/>
<dbReference type="InterPro" id="IPR052337">
    <property type="entry name" value="SAT4-like"/>
</dbReference>
<evidence type="ECO:0000256" key="4">
    <source>
        <dbReference type="ARBA" id="ARBA00023136"/>
    </source>
</evidence>
<keyword evidence="2 7" id="KW-0812">Transmembrane</keyword>
<evidence type="ECO:0000256" key="3">
    <source>
        <dbReference type="ARBA" id="ARBA00022989"/>
    </source>
</evidence>
<feature type="transmembrane region" description="Helical" evidence="7">
    <location>
        <begin position="146"/>
        <end position="170"/>
    </location>
</feature>
<feature type="transmembrane region" description="Helical" evidence="7">
    <location>
        <begin position="227"/>
        <end position="249"/>
    </location>
</feature>
<organism evidence="9 10">
    <name type="scientific">Neonectria ditissima</name>
    <dbReference type="NCBI Taxonomy" id="78410"/>
    <lineage>
        <taxon>Eukaryota</taxon>
        <taxon>Fungi</taxon>
        <taxon>Dikarya</taxon>
        <taxon>Ascomycota</taxon>
        <taxon>Pezizomycotina</taxon>
        <taxon>Sordariomycetes</taxon>
        <taxon>Hypocreomycetidae</taxon>
        <taxon>Hypocreales</taxon>
        <taxon>Nectriaceae</taxon>
        <taxon>Neonectria</taxon>
    </lineage>
</organism>
<proteinExistence type="inferred from homology"/>
<comment type="caution">
    <text evidence="9">The sequence shown here is derived from an EMBL/GenBank/DDBJ whole genome shotgun (WGS) entry which is preliminary data.</text>
</comment>
<keyword evidence="10" id="KW-1185">Reference proteome</keyword>
<evidence type="ECO:0000256" key="1">
    <source>
        <dbReference type="ARBA" id="ARBA00004141"/>
    </source>
</evidence>
<dbReference type="PANTHER" id="PTHR33048:SF110">
    <property type="entry name" value="UBID FAMILY DECARBOXYLASE"/>
    <property type="match status" value="1"/>
</dbReference>
<comment type="similarity">
    <text evidence="5">Belongs to the SAT4 family.</text>
</comment>
<reference evidence="9 10" key="1">
    <citation type="submission" date="2015-09" db="EMBL/GenBank/DDBJ databases">
        <title>Draft genome of a European isolate of the apple canker pathogen Neonectria ditissima.</title>
        <authorList>
            <person name="Gomez-Cortecero A."/>
            <person name="Harrison R.J."/>
            <person name="Armitage A.D."/>
        </authorList>
    </citation>
    <scope>NUCLEOTIDE SEQUENCE [LARGE SCALE GENOMIC DNA]</scope>
    <source>
        <strain evidence="9 10">R09/05</strain>
    </source>
</reference>
<evidence type="ECO:0000259" key="8">
    <source>
        <dbReference type="Pfam" id="PF20684"/>
    </source>
</evidence>
<feature type="transmembrane region" description="Helical" evidence="7">
    <location>
        <begin position="112"/>
        <end position="134"/>
    </location>
</feature>
<evidence type="ECO:0000313" key="10">
    <source>
        <dbReference type="Proteomes" id="UP000050424"/>
    </source>
</evidence>
<protein>
    <recommendedName>
        <fullName evidence="8">Rhodopsin domain-containing protein</fullName>
    </recommendedName>
</protein>
<feature type="region of interest" description="Disordered" evidence="6">
    <location>
        <begin position="291"/>
        <end position="322"/>
    </location>
</feature>
<comment type="subcellular location">
    <subcellularLocation>
        <location evidence="1">Membrane</location>
        <topology evidence="1">Multi-pass membrane protein</topology>
    </subcellularLocation>
</comment>
<dbReference type="EMBL" id="LKCW01000088">
    <property type="protein sequence ID" value="KPM40205.1"/>
    <property type="molecule type" value="Genomic_DNA"/>
</dbReference>
<feature type="domain" description="Rhodopsin" evidence="8">
    <location>
        <begin position="52"/>
        <end position="284"/>
    </location>
</feature>
<dbReference type="GO" id="GO:0016020">
    <property type="term" value="C:membrane"/>
    <property type="evidence" value="ECO:0007669"/>
    <property type="project" value="UniProtKB-SubCell"/>
</dbReference>
<keyword evidence="4 7" id="KW-0472">Membrane</keyword>
<name>A0A0P7BIP8_9HYPO</name>
<feature type="transmembrane region" description="Helical" evidence="7">
    <location>
        <begin position="261"/>
        <end position="283"/>
    </location>
</feature>
<evidence type="ECO:0000256" key="5">
    <source>
        <dbReference type="ARBA" id="ARBA00038359"/>
    </source>
</evidence>
<evidence type="ECO:0000256" key="6">
    <source>
        <dbReference type="SAM" id="MobiDB-lite"/>
    </source>
</evidence>
<gene>
    <name evidence="9" type="ORF">AK830_g6357</name>
</gene>
<keyword evidence="3 7" id="KW-1133">Transmembrane helix</keyword>